<dbReference type="Pfam" id="PF05973">
    <property type="entry name" value="Gp49"/>
    <property type="match status" value="1"/>
</dbReference>
<evidence type="ECO:0000313" key="4">
    <source>
        <dbReference type="Proteomes" id="UP000305526"/>
    </source>
</evidence>
<gene>
    <name evidence="1" type="ORF">EDC16_10740</name>
    <name evidence="2" type="ORF">FHQ21_00495</name>
</gene>
<comment type="caution">
    <text evidence="1">The sequence shown here is derived from an EMBL/GenBank/DDBJ whole genome shotgun (WGS) entry which is preliminary data.</text>
</comment>
<dbReference type="Proteomes" id="UP000294619">
    <property type="component" value="Unassembled WGS sequence"/>
</dbReference>
<keyword evidence="4" id="KW-1185">Reference proteome</keyword>
<dbReference type="RefSeq" id="WP_132967361.1">
    <property type="nucleotide sequence ID" value="NZ_LEKL01000003.1"/>
</dbReference>
<dbReference type="EMBL" id="SMCP01000007">
    <property type="protein sequence ID" value="TCV85972.1"/>
    <property type="molecule type" value="Genomic_DNA"/>
</dbReference>
<sequence length="113" mass="13140">MFTVLLTRQAQKELTELPKLLQVATFQLIEALERSGNELREPVVRNLGNGLKELRATSKEGISRSFFFFTKGKNAYIVHIMQKKTQKTPKKTLELAYNRMDKLQKELKNDQRS</sequence>
<dbReference type="Proteomes" id="UP000305526">
    <property type="component" value="Unassembled WGS sequence"/>
</dbReference>
<evidence type="ECO:0000313" key="1">
    <source>
        <dbReference type="EMBL" id="TCV85972.1"/>
    </source>
</evidence>
<dbReference type="EMBL" id="VDGV01000004">
    <property type="protein sequence ID" value="TNG93673.1"/>
    <property type="molecule type" value="Genomic_DNA"/>
</dbReference>
<organism evidence="1 3">
    <name type="scientific">Testudinibacter aquarius</name>
    <dbReference type="NCBI Taxonomy" id="1524974"/>
    <lineage>
        <taxon>Bacteria</taxon>
        <taxon>Pseudomonadati</taxon>
        <taxon>Pseudomonadota</taxon>
        <taxon>Gammaproteobacteria</taxon>
        <taxon>Pasteurellales</taxon>
        <taxon>Pasteurellaceae</taxon>
        <taxon>Testudinibacter</taxon>
    </lineage>
</organism>
<evidence type="ECO:0000313" key="3">
    <source>
        <dbReference type="Proteomes" id="UP000294619"/>
    </source>
</evidence>
<protein>
    <submittedName>
        <fullName evidence="1">Phage-related protein</fullName>
    </submittedName>
    <submittedName>
        <fullName evidence="2">Type II toxin-antitoxin system RelE/ParE family toxin</fullName>
    </submittedName>
</protein>
<dbReference type="InterPro" id="IPR009241">
    <property type="entry name" value="HigB-like"/>
</dbReference>
<evidence type="ECO:0000313" key="2">
    <source>
        <dbReference type="EMBL" id="TNG93673.1"/>
    </source>
</evidence>
<dbReference type="AlphaFoldDB" id="A0A4R3Y399"/>
<proteinExistence type="predicted"/>
<reference evidence="2 4" key="2">
    <citation type="submission" date="2019-05" db="EMBL/GenBank/DDBJ databases">
        <title>Pasteurellaceae isolates from reptiles.</title>
        <authorList>
            <person name="Bojesen A.M."/>
            <person name="Lund E."/>
        </authorList>
    </citation>
    <scope>NUCLEOTIDE SEQUENCE [LARGE SCALE GENOMIC DNA]</scope>
    <source>
        <strain evidence="2 4">ELNT2x</strain>
    </source>
</reference>
<accession>A0A4R3Y399</accession>
<name>A0A4R3Y399_9PAST</name>
<reference evidence="1 3" key="1">
    <citation type="submission" date="2019-03" db="EMBL/GenBank/DDBJ databases">
        <title>Genomic Encyclopedia of Type Strains, Phase IV (KMG-IV): sequencing the most valuable type-strain genomes for metagenomic binning, comparative biology and taxonomic classification.</title>
        <authorList>
            <person name="Goeker M."/>
        </authorList>
    </citation>
    <scope>NUCLEOTIDE SEQUENCE [LARGE SCALE GENOMIC DNA]</scope>
    <source>
        <strain evidence="1 3">DSM 28140</strain>
    </source>
</reference>